<feature type="transmembrane region" description="Helical" evidence="1">
    <location>
        <begin position="144"/>
        <end position="163"/>
    </location>
</feature>
<feature type="transmembrane region" description="Helical" evidence="1">
    <location>
        <begin position="21"/>
        <end position="41"/>
    </location>
</feature>
<keyword evidence="1" id="KW-1133">Transmembrane helix</keyword>
<evidence type="ECO:0000313" key="3">
    <source>
        <dbReference type="Proteomes" id="UP000485058"/>
    </source>
</evidence>
<accession>A0A699YK90</accession>
<keyword evidence="1" id="KW-0812">Transmembrane</keyword>
<reference evidence="2 3" key="1">
    <citation type="submission" date="2020-02" db="EMBL/GenBank/DDBJ databases">
        <title>Draft genome sequence of Haematococcus lacustris strain NIES-144.</title>
        <authorList>
            <person name="Morimoto D."/>
            <person name="Nakagawa S."/>
            <person name="Yoshida T."/>
            <person name="Sawayama S."/>
        </authorList>
    </citation>
    <scope>NUCLEOTIDE SEQUENCE [LARGE SCALE GENOMIC DNA]</scope>
    <source>
        <strain evidence="2 3">NIES-144</strain>
    </source>
</reference>
<keyword evidence="3" id="KW-1185">Reference proteome</keyword>
<dbReference type="AlphaFoldDB" id="A0A699YK90"/>
<dbReference type="Proteomes" id="UP000485058">
    <property type="component" value="Unassembled WGS sequence"/>
</dbReference>
<keyword evidence="1" id="KW-0472">Membrane</keyword>
<gene>
    <name evidence="2" type="ORF">HaLaN_02176</name>
</gene>
<organism evidence="2 3">
    <name type="scientific">Haematococcus lacustris</name>
    <name type="common">Green alga</name>
    <name type="synonym">Haematococcus pluvialis</name>
    <dbReference type="NCBI Taxonomy" id="44745"/>
    <lineage>
        <taxon>Eukaryota</taxon>
        <taxon>Viridiplantae</taxon>
        <taxon>Chlorophyta</taxon>
        <taxon>core chlorophytes</taxon>
        <taxon>Chlorophyceae</taxon>
        <taxon>CS clade</taxon>
        <taxon>Chlamydomonadales</taxon>
        <taxon>Haematococcaceae</taxon>
        <taxon>Haematococcus</taxon>
    </lineage>
</organism>
<protein>
    <submittedName>
        <fullName evidence="2">S5A_REDUCTASE domain-containing protein</fullName>
    </submittedName>
</protein>
<proteinExistence type="predicted"/>
<sequence>MRLRQKKSVVLGTGMALLAPLVTHLLTAYWVLAIGAVLVTITPVPVPQAFKDAVRLSAARGKLWSTRPRSLSYLQVGVASRQQLAGSIHMAQYHLCISQVGCEVYCKCQDVGCHKHVTIPYPLRERAGKLVDGYSGAWSVPQSWFAHFYAIGLVCCSLVLVMAPSPDEGKLSDKHQGRNMLMQADAALPECPICSLLNTGYSSRHPPGLVPILAAPRPPPR</sequence>
<evidence type="ECO:0000313" key="2">
    <source>
        <dbReference type="EMBL" id="GFH07386.1"/>
    </source>
</evidence>
<evidence type="ECO:0000256" key="1">
    <source>
        <dbReference type="SAM" id="Phobius"/>
    </source>
</evidence>
<name>A0A699YK90_HAELA</name>
<comment type="caution">
    <text evidence="2">The sequence shown here is derived from an EMBL/GenBank/DDBJ whole genome shotgun (WGS) entry which is preliminary data.</text>
</comment>
<dbReference type="EMBL" id="BLLF01000091">
    <property type="protein sequence ID" value="GFH07386.1"/>
    <property type="molecule type" value="Genomic_DNA"/>
</dbReference>